<name>A0AC60QV79_IXOPE</name>
<reference evidence="1 2" key="1">
    <citation type="journal article" date="2020" name="Cell">
        <title>Large-Scale Comparative Analyses of Tick Genomes Elucidate Their Genetic Diversity and Vector Capacities.</title>
        <authorList>
            <consortium name="Tick Genome and Microbiome Consortium (TIGMIC)"/>
            <person name="Jia N."/>
            <person name="Wang J."/>
            <person name="Shi W."/>
            <person name="Du L."/>
            <person name="Sun Y."/>
            <person name="Zhan W."/>
            <person name="Jiang J.F."/>
            <person name="Wang Q."/>
            <person name="Zhang B."/>
            <person name="Ji P."/>
            <person name="Bell-Sakyi L."/>
            <person name="Cui X.M."/>
            <person name="Yuan T.T."/>
            <person name="Jiang B.G."/>
            <person name="Yang W.F."/>
            <person name="Lam T.T."/>
            <person name="Chang Q.C."/>
            <person name="Ding S.J."/>
            <person name="Wang X.J."/>
            <person name="Zhu J.G."/>
            <person name="Ruan X.D."/>
            <person name="Zhao L."/>
            <person name="Wei J.T."/>
            <person name="Ye R.Z."/>
            <person name="Que T.C."/>
            <person name="Du C.H."/>
            <person name="Zhou Y.H."/>
            <person name="Cheng J.X."/>
            <person name="Dai P.F."/>
            <person name="Guo W.B."/>
            <person name="Han X.H."/>
            <person name="Huang E.J."/>
            <person name="Li L.F."/>
            <person name="Wei W."/>
            <person name="Gao Y.C."/>
            <person name="Liu J.Z."/>
            <person name="Shao H.Z."/>
            <person name="Wang X."/>
            <person name="Wang C.C."/>
            <person name="Yang T.C."/>
            <person name="Huo Q.B."/>
            <person name="Li W."/>
            <person name="Chen H.Y."/>
            <person name="Chen S.E."/>
            <person name="Zhou L.G."/>
            <person name="Ni X.B."/>
            <person name="Tian J.H."/>
            <person name="Sheng Y."/>
            <person name="Liu T."/>
            <person name="Pan Y.S."/>
            <person name="Xia L.Y."/>
            <person name="Li J."/>
            <person name="Zhao F."/>
            <person name="Cao W.C."/>
        </authorList>
    </citation>
    <scope>NUCLEOTIDE SEQUENCE [LARGE SCALE GENOMIC DNA]</scope>
    <source>
        <strain evidence="1">Iper-2018</strain>
    </source>
</reference>
<proteinExistence type="predicted"/>
<gene>
    <name evidence="1" type="ORF">HPB47_015127</name>
</gene>
<sequence>TIKDNPPGKEDDRCALWNTYMRCNEPRRYYWRFDGKRCVQVWNNNMCNTRNVHAS</sequence>
<accession>A0AC60QV79</accession>
<feature type="non-terminal residue" evidence="1">
    <location>
        <position position="55"/>
    </location>
</feature>
<dbReference type="EMBL" id="JABSTQ010003672">
    <property type="protein sequence ID" value="KAG0443250.1"/>
    <property type="molecule type" value="Genomic_DNA"/>
</dbReference>
<protein>
    <submittedName>
        <fullName evidence="1">Uncharacterized protein</fullName>
    </submittedName>
</protein>
<evidence type="ECO:0000313" key="1">
    <source>
        <dbReference type="EMBL" id="KAG0443250.1"/>
    </source>
</evidence>
<evidence type="ECO:0000313" key="2">
    <source>
        <dbReference type="Proteomes" id="UP000805193"/>
    </source>
</evidence>
<dbReference type="Proteomes" id="UP000805193">
    <property type="component" value="Unassembled WGS sequence"/>
</dbReference>
<organism evidence="1 2">
    <name type="scientific">Ixodes persulcatus</name>
    <name type="common">Taiga tick</name>
    <dbReference type="NCBI Taxonomy" id="34615"/>
    <lineage>
        <taxon>Eukaryota</taxon>
        <taxon>Metazoa</taxon>
        <taxon>Ecdysozoa</taxon>
        <taxon>Arthropoda</taxon>
        <taxon>Chelicerata</taxon>
        <taxon>Arachnida</taxon>
        <taxon>Acari</taxon>
        <taxon>Parasitiformes</taxon>
        <taxon>Ixodida</taxon>
        <taxon>Ixodoidea</taxon>
        <taxon>Ixodidae</taxon>
        <taxon>Ixodinae</taxon>
        <taxon>Ixodes</taxon>
    </lineage>
</organism>
<feature type="non-terminal residue" evidence="1">
    <location>
        <position position="1"/>
    </location>
</feature>
<keyword evidence="2" id="KW-1185">Reference proteome</keyword>
<comment type="caution">
    <text evidence="1">The sequence shown here is derived from an EMBL/GenBank/DDBJ whole genome shotgun (WGS) entry which is preliminary data.</text>
</comment>